<name>A0ABT5GG74_9MICO</name>
<evidence type="ECO:0000313" key="3">
    <source>
        <dbReference type="EMBL" id="MDC5697127.1"/>
    </source>
</evidence>
<dbReference type="PROSITE" id="PS51464">
    <property type="entry name" value="SIS"/>
    <property type="match status" value="1"/>
</dbReference>
<dbReference type="EMBL" id="JAPFQL010000026">
    <property type="protein sequence ID" value="MDC5697127.1"/>
    <property type="molecule type" value="Genomic_DNA"/>
</dbReference>
<evidence type="ECO:0000259" key="2">
    <source>
        <dbReference type="PROSITE" id="PS51464"/>
    </source>
</evidence>
<keyword evidence="1" id="KW-0677">Repeat</keyword>
<reference evidence="3 4" key="1">
    <citation type="submission" date="2022-11" db="EMBL/GenBank/DDBJ databases">
        <title>Anaerobic phenanthrene biodegradation by a DNRA strain PheN6.</title>
        <authorList>
            <person name="Zhang Z."/>
        </authorList>
    </citation>
    <scope>NUCLEOTIDE SEQUENCE [LARGE SCALE GENOMIC DNA]</scope>
    <source>
        <strain evidence="3 4">PheN6</strain>
    </source>
</reference>
<accession>A0ABT5GG74</accession>
<evidence type="ECO:0000256" key="1">
    <source>
        <dbReference type="ARBA" id="ARBA00022737"/>
    </source>
</evidence>
<dbReference type="InterPro" id="IPR001347">
    <property type="entry name" value="SIS_dom"/>
</dbReference>
<keyword evidence="4" id="KW-1185">Reference proteome</keyword>
<dbReference type="Pfam" id="PF01380">
    <property type="entry name" value="SIS"/>
    <property type="match status" value="1"/>
</dbReference>
<organism evidence="3 4">
    <name type="scientific">Intrasporangium calvum</name>
    <dbReference type="NCBI Taxonomy" id="53358"/>
    <lineage>
        <taxon>Bacteria</taxon>
        <taxon>Bacillati</taxon>
        <taxon>Actinomycetota</taxon>
        <taxon>Actinomycetes</taxon>
        <taxon>Micrococcales</taxon>
        <taxon>Intrasporangiaceae</taxon>
        <taxon>Intrasporangium</taxon>
    </lineage>
</organism>
<dbReference type="PANTHER" id="PTHR10937">
    <property type="entry name" value="GLUCOSAMINE--FRUCTOSE-6-PHOSPHATE AMINOTRANSFERASE, ISOMERIZING"/>
    <property type="match status" value="1"/>
</dbReference>
<dbReference type="CDD" id="cd05008">
    <property type="entry name" value="SIS_GlmS_GlmD_1"/>
    <property type="match status" value="1"/>
</dbReference>
<dbReference type="InterPro" id="IPR035490">
    <property type="entry name" value="GlmS/FrlB_SIS"/>
</dbReference>
<dbReference type="InterPro" id="IPR046348">
    <property type="entry name" value="SIS_dom_sf"/>
</dbReference>
<sequence length="305" mass="32573">MAASHLEREIATQPDDWQRAVERAGEVAHLLPQPGERVATIGCGTSWFMGQAYAARRESLGLGATDAFAASEHRLARGYDRVVLISRSGTTTEVVEVLEGLLAAGTPHVSFVATAGTSIAERSHATVLMEDVDEQSVVQTRFATTTLALLRASLGEDLAPAIAQARAVLAEDETAALAGLADAEQVTFLGRDWSNGIATEAALKLRESAQFWSESYPAMEYRHGPISIAAPGRAVWALGDVPDGLADQVRATGAHFEHREGDALAELVRVHRLCLAKARRAGLDPDEPRHLTRSIVLDGPLSATQ</sequence>
<comment type="caution">
    <text evidence="3">The sequence shown here is derived from an EMBL/GenBank/DDBJ whole genome shotgun (WGS) entry which is preliminary data.</text>
</comment>
<proteinExistence type="predicted"/>
<gene>
    <name evidence="3" type="ORF">OO014_07640</name>
</gene>
<dbReference type="RefSeq" id="WP_272461700.1">
    <property type="nucleotide sequence ID" value="NZ_JAPFQL010000026.1"/>
</dbReference>
<dbReference type="Gene3D" id="3.40.50.10490">
    <property type="entry name" value="Glucose-6-phosphate isomerase like protein, domain 1"/>
    <property type="match status" value="2"/>
</dbReference>
<protein>
    <submittedName>
        <fullName evidence="3">SIS domain-containing protein</fullName>
    </submittedName>
</protein>
<dbReference type="SUPFAM" id="SSF53697">
    <property type="entry name" value="SIS domain"/>
    <property type="match status" value="1"/>
</dbReference>
<dbReference type="Proteomes" id="UP001150259">
    <property type="component" value="Unassembled WGS sequence"/>
</dbReference>
<dbReference type="InterPro" id="IPR035466">
    <property type="entry name" value="GlmS/AgaS_SIS"/>
</dbReference>
<dbReference type="CDD" id="cd05009">
    <property type="entry name" value="SIS_GlmS_GlmD_2"/>
    <property type="match status" value="1"/>
</dbReference>
<evidence type="ECO:0000313" key="4">
    <source>
        <dbReference type="Proteomes" id="UP001150259"/>
    </source>
</evidence>
<feature type="domain" description="SIS" evidence="2">
    <location>
        <begin position="27"/>
        <end position="168"/>
    </location>
</feature>